<keyword evidence="2" id="KW-1185">Reference proteome</keyword>
<comment type="caution">
    <text evidence="1">The sequence shown here is derived from an EMBL/GenBank/DDBJ whole genome shotgun (WGS) entry which is preliminary data.</text>
</comment>
<dbReference type="EMBL" id="AEXL02000090">
    <property type="protein sequence ID" value="EIJ65949.1"/>
    <property type="molecule type" value="Genomic_DNA"/>
</dbReference>
<evidence type="ECO:0000313" key="2">
    <source>
        <dbReference type="Proteomes" id="UP000003423"/>
    </source>
</evidence>
<reference evidence="1 2" key="1">
    <citation type="journal article" date="2012" name="J. Bacteriol.">
        <title>Genome sequence of "Candidatus Nitrosopumilus salaria" BD31, an ammonia-oxidizing archaeon from the San Francisco Bay estuary.</title>
        <authorList>
            <person name="Mosier A.C."/>
            <person name="Allen E.E."/>
            <person name="Kim M."/>
            <person name="Ferriera S."/>
            <person name="Francis C.A."/>
        </authorList>
    </citation>
    <scope>NUCLEOTIDE SEQUENCE [LARGE SCALE GENOMIC DNA]</scope>
    <source>
        <strain evidence="1 2">BD31</strain>
    </source>
</reference>
<dbReference type="PATRIC" id="fig|859350.6.peg.1040"/>
<dbReference type="AlphaFoldDB" id="I3D2K6"/>
<protein>
    <submittedName>
        <fullName evidence="1">Uncharacterized protein</fullName>
    </submittedName>
</protein>
<dbReference type="Proteomes" id="UP000003423">
    <property type="component" value="Unassembled WGS sequence"/>
</dbReference>
<organism evidence="1 2">
    <name type="scientific">Candidatus Nitrosopumilus salarius BD31</name>
    <dbReference type="NCBI Taxonomy" id="859350"/>
    <lineage>
        <taxon>Archaea</taxon>
        <taxon>Nitrososphaerota</taxon>
        <taxon>Nitrososphaeria</taxon>
        <taxon>Nitrosopumilales</taxon>
        <taxon>Nitrosopumilaceae</taxon>
        <taxon>Nitrosopumilus</taxon>
    </lineage>
</organism>
<evidence type="ECO:0000313" key="1">
    <source>
        <dbReference type="EMBL" id="EIJ65949.1"/>
    </source>
</evidence>
<proteinExistence type="predicted"/>
<gene>
    <name evidence="1" type="ORF">BD31_I0112</name>
</gene>
<accession>I3D2K6</accession>
<name>I3D2K6_9ARCH</name>
<sequence>MGNRSMPVCFTEKQYKMIEEFAKRNGMLNASQALEKILEQ</sequence>